<keyword evidence="1" id="KW-0812">Transmembrane</keyword>
<dbReference type="Proteomes" id="UP001589833">
    <property type="component" value="Unassembled WGS sequence"/>
</dbReference>
<accession>A0ABV6NBF2</accession>
<sequence>MVNLTFWEWFFKSFYSRKVIAYSRFRPITTTIGYVLFIVFIASIPYFVSLNMATYTGVDRLNHLLVSDLPSFQLINGSLQLDRTEPFYTEELGEGFVLIDPANFYSDEDLKLLNEGIALQQHNILFVANGNIQSISYTLLGLNELTKEELAKRIQDLQGFLPILLFIVTTLLYVGLSGLAYLGISILAFIATFFKRGRPLQYRHFWTITAHALTLPVIVLYWIDILVTPIPFSAFVLSTLLLVFMAVHTIPIPKRKASTKP</sequence>
<organism evidence="2 3">
    <name type="scientific">Halalkalibacter alkalisediminis</name>
    <dbReference type="NCBI Taxonomy" id="935616"/>
    <lineage>
        <taxon>Bacteria</taxon>
        <taxon>Bacillati</taxon>
        <taxon>Bacillota</taxon>
        <taxon>Bacilli</taxon>
        <taxon>Bacillales</taxon>
        <taxon>Bacillaceae</taxon>
        <taxon>Halalkalibacter</taxon>
    </lineage>
</organism>
<evidence type="ECO:0000313" key="3">
    <source>
        <dbReference type="Proteomes" id="UP001589833"/>
    </source>
</evidence>
<dbReference type="InterPro" id="IPR009574">
    <property type="entry name" value="DUF1189"/>
</dbReference>
<keyword evidence="1" id="KW-1133">Transmembrane helix</keyword>
<keyword evidence="3" id="KW-1185">Reference proteome</keyword>
<proteinExistence type="predicted"/>
<feature type="transmembrane region" description="Helical" evidence="1">
    <location>
        <begin position="229"/>
        <end position="250"/>
    </location>
</feature>
<dbReference type="EMBL" id="JBHLTR010000004">
    <property type="protein sequence ID" value="MFC0558087.1"/>
    <property type="molecule type" value="Genomic_DNA"/>
</dbReference>
<protein>
    <submittedName>
        <fullName evidence="2">DUF1189 domain-containing protein</fullName>
    </submittedName>
</protein>
<feature type="transmembrane region" description="Helical" evidence="1">
    <location>
        <begin position="160"/>
        <end position="193"/>
    </location>
</feature>
<comment type="caution">
    <text evidence="2">The sequence shown here is derived from an EMBL/GenBank/DDBJ whole genome shotgun (WGS) entry which is preliminary data.</text>
</comment>
<keyword evidence="1" id="KW-0472">Membrane</keyword>
<reference evidence="2 3" key="1">
    <citation type="submission" date="2024-09" db="EMBL/GenBank/DDBJ databases">
        <authorList>
            <person name="Sun Q."/>
            <person name="Mori K."/>
        </authorList>
    </citation>
    <scope>NUCLEOTIDE SEQUENCE [LARGE SCALE GENOMIC DNA]</scope>
    <source>
        <strain evidence="2 3">NCAIM B.02301</strain>
    </source>
</reference>
<name>A0ABV6NBF2_9BACI</name>
<gene>
    <name evidence="2" type="ORF">ACFFH4_03340</name>
</gene>
<evidence type="ECO:0000313" key="2">
    <source>
        <dbReference type="EMBL" id="MFC0558087.1"/>
    </source>
</evidence>
<evidence type="ECO:0000256" key="1">
    <source>
        <dbReference type="SAM" id="Phobius"/>
    </source>
</evidence>
<feature type="transmembrane region" description="Helical" evidence="1">
    <location>
        <begin position="27"/>
        <end position="48"/>
    </location>
</feature>
<dbReference type="Pfam" id="PF06691">
    <property type="entry name" value="DUF1189"/>
    <property type="match status" value="1"/>
</dbReference>
<dbReference type="RefSeq" id="WP_273841217.1">
    <property type="nucleotide sequence ID" value="NZ_JAQQWT010000003.1"/>
</dbReference>
<feature type="transmembrane region" description="Helical" evidence="1">
    <location>
        <begin position="205"/>
        <end position="223"/>
    </location>
</feature>